<dbReference type="EMBL" id="HADZ01022355">
    <property type="protein sequence ID" value="SBP86296.1"/>
    <property type="molecule type" value="Transcribed_RNA"/>
</dbReference>
<name>A0A1A8D642_NOTKA</name>
<accession>A0A1A8D642</accession>
<reference evidence="1" key="2">
    <citation type="submission" date="2016-06" db="EMBL/GenBank/DDBJ databases">
        <title>The genome of a short-lived fish provides insights into sex chromosome evolution and the genetic control of aging.</title>
        <authorList>
            <person name="Reichwald K."/>
            <person name="Felder M."/>
            <person name="Petzold A."/>
            <person name="Koch P."/>
            <person name="Groth M."/>
            <person name="Platzer M."/>
        </authorList>
    </citation>
    <scope>NUCLEOTIDE SEQUENCE</scope>
    <source>
        <tissue evidence="1">Brain</tissue>
    </source>
</reference>
<protein>
    <submittedName>
        <fullName evidence="1">Hemoglobin, mu</fullName>
    </submittedName>
</protein>
<organism evidence="1">
    <name type="scientific">Nothobranchius kadleci</name>
    <name type="common">African annual killifish</name>
    <dbReference type="NCBI Taxonomy" id="1051664"/>
    <lineage>
        <taxon>Eukaryota</taxon>
        <taxon>Metazoa</taxon>
        <taxon>Chordata</taxon>
        <taxon>Craniata</taxon>
        <taxon>Vertebrata</taxon>
        <taxon>Euteleostomi</taxon>
        <taxon>Actinopterygii</taxon>
        <taxon>Neopterygii</taxon>
        <taxon>Teleostei</taxon>
        <taxon>Neoteleostei</taxon>
        <taxon>Acanthomorphata</taxon>
        <taxon>Ovalentaria</taxon>
        <taxon>Atherinomorphae</taxon>
        <taxon>Cyprinodontiformes</taxon>
        <taxon>Nothobranchiidae</taxon>
        <taxon>Nothobranchius</taxon>
    </lineage>
</organism>
<dbReference type="AlphaFoldDB" id="A0A1A8D642"/>
<sequence>PTYPGYDTTYNIFPHRRLKAWRPERDNKIKQ</sequence>
<reference evidence="1" key="1">
    <citation type="submission" date="2016-05" db="EMBL/GenBank/DDBJ databases">
        <authorList>
            <person name="Lavstsen T."/>
            <person name="Jespersen J.S."/>
        </authorList>
    </citation>
    <scope>NUCLEOTIDE SEQUENCE</scope>
    <source>
        <tissue evidence="1">Brain</tissue>
    </source>
</reference>
<evidence type="ECO:0000313" key="1">
    <source>
        <dbReference type="EMBL" id="SBP86296.1"/>
    </source>
</evidence>
<proteinExistence type="predicted"/>
<gene>
    <name evidence="1" type="primary">HBM</name>
</gene>
<feature type="non-terminal residue" evidence="1">
    <location>
        <position position="1"/>
    </location>
</feature>